<dbReference type="PROSITE" id="PS00108">
    <property type="entry name" value="PROTEIN_KINASE_ST"/>
    <property type="match status" value="1"/>
</dbReference>
<evidence type="ECO:0000256" key="1">
    <source>
        <dbReference type="ARBA" id="ARBA00012513"/>
    </source>
</evidence>
<dbReference type="OrthoDB" id="539158at2759"/>
<dbReference type="EMBL" id="CAJNOQ010000069">
    <property type="protein sequence ID" value="CAF0750979.1"/>
    <property type="molecule type" value="Genomic_DNA"/>
</dbReference>
<dbReference type="AlphaFoldDB" id="A0A813PCX8"/>
<evidence type="ECO:0000313" key="15">
    <source>
        <dbReference type="EMBL" id="CAF3530565.1"/>
    </source>
</evidence>
<feature type="non-terminal residue" evidence="14">
    <location>
        <position position="1"/>
    </location>
</feature>
<evidence type="ECO:0000313" key="16">
    <source>
        <dbReference type="Proteomes" id="UP000663829"/>
    </source>
</evidence>
<organism evidence="14 16">
    <name type="scientific">Didymodactylos carnosus</name>
    <dbReference type="NCBI Taxonomy" id="1234261"/>
    <lineage>
        <taxon>Eukaryota</taxon>
        <taxon>Metazoa</taxon>
        <taxon>Spiralia</taxon>
        <taxon>Gnathifera</taxon>
        <taxon>Rotifera</taxon>
        <taxon>Eurotatoria</taxon>
        <taxon>Bdelloidea</taxon>
        <taxon>Philodinida</taxon>
        <taxon>Philodinidae</taxon>
        <taxon>Didymodactylos</taxon>
    </lineage>
</organism>
<dbReference type="Gene3D" id="3.30.200.20">
    <property type="entry name" value="Phosphorylase Kinase, domain 1"/>
    <property type="match status" value="1"/>
</dbReference>
<dbReference type="PANTHER" id="PTHR43895:SF32">
    <property type="entry name" value="SERINE_THREONINE-PROTEIN KINASE CHK1"/>
    <property type="match status" value="1"/>
</dbReference>
<dbReference type="Proteomes" id="UP000681722">
    <property type="component" value="Unassembled WGS sequence"/>
</dbReference>
<dbReference type="InterPro" id="IPR017441">
    <property type="entry name" value="Protein_kinase_ATP_BS"/>
</dbReference>
<dbReference type="PROSITE" id="PS00107">
    <property type="entry name" value="PROTEIN_KINASE_ATP"/>
    <property type="match status" value="1"/>
</dbReference>
<gene>
    <name evidence="14" type="ORF">GPM918_LOCUS829</name>
    <name evidence="15" type="ORF">SRO942_LOCUS829</name>
</gene>
<dbReference type="InterPro" id="IPR000719">
    <property type="entry name" value="Prot_kinase_dom"/>
</dbReference>
<dbReference type="FunFam" id="1.10.510.10:FF:000301">
    <property type="entry name" value="Serine/threonine-protein kinase Chk1"/>
    <property type="match status" value="1"/>
</dbReference>
<dbReference type="InterPro" id="IPR011009">
    <property type="entry name" value="Kinase-like_dom_sf"/>
</dbReference>
<evidence type="ECO:0000256" key="4">
    <source>
        <dbReference type="ARBA" id="ARBA00022741"/>
    </source>
</evidence>
<dbReference type="InterPro" id="IPR008271">
    <property type="entry name" value="Ser/Thr_kinase_AS"/>
</dbReference>
<keyword evidence="4 9" id="KW-0547">Nucleotide-binding</keyword>
<keyword evidence="16" id="KW-1185">Reference proteome</keyword>
<dbReference type="GO" id="GO:0035861">
    <property type="term" value="C:site of double-strand break"/>
    <property type="evidence" value="ECO:0007669"/>
    <property type="project" value="TreeGrafter"/>
</dbReference>
<dbReference type="EMBL" id="CAJOBC010000069">
    <property type="protein sequence ID" value="CAF3530565.1"/>
    <property type="molecule type" value="Genomic_DNA"/>
</dbReference>
<evidence type="ECO:0000256" key="9">
    <source>
        <dbReference type="PROSITE-ProRule" id="PRU10141"/>
    </source>
</evidence>
<feature type="domain" description="Protein kinase" evidence="13">
    <location>
        <begin position="8"/>
        <end position="264"/>
    </location>
</feature>
<evidence type="ECO:0000256" key="5">
    <source>
        <dbReference type="ARBA" id="ARBA00022777"/>
    </source>
</evidence>
<proteinExistence type="inferred from homology"/>
<dbReference type="GO" id="GO:0005634">
    <property type="term" value="C:nucleus"/>
    <property type="evidence" value="ECO:0007669"/>
    <property type="project" value="TreeGrafter"/>
</dbReference>
<dbReference type="FunFam" id="3.30.200.20:FF:000042">
    <property type="entry name" value="Aurora kinase A"/>
    <property type="match status" value="1"/>
</dbReference>
<dbReference type="GO" id="GO:0004674">
    <property type="term" value="F:protein serine/threonine kinase activity"/>
    <property type="evidence" value="ECO:0007669"/>
    <property type="project" value="UniProtKB-KW"/>
</dbReference>
<evidence type="ECO:0000259" key="13">
    <source>
        <dbReference type="PROSITE" id="PS50011"/>
    </source>
</evidence>
<evidence type="ECO:0000256" key="8">
    <source>
        <dbReference type="ARBA" id="ARBA00048679"/>
    </source>
</evidence>
<reference evidence="14" key="1">
    <citation type="submission" date="2021-02" db="EMBL/GenBank/DDBJ databases">
        <authorList>
            <person name="Nowell W R."/>
        </authorList>
    </citation>
    <scope>NUCLEOTIDE SEQUENCE</scope>
</reference>
<accession>A0A813PCX8</accession>
<evidence type="ECO:0000256" key="10">
    <source>
        <dbReference type="RuleBase" id="RU000304"/>
    </source>
</evidence>
<dbReference type="SMART" id="SM00220">
    <property type="entry name" value="S_TKc"/>
    <property type="match status" value="1"/>
</dbReference>
<sequence length="455" mass="52275">IVLIFIMWQFTETLGEGAYGEVVLAKNVHTNEFAAVKVIDLNRLHGNDVVIRKEIDLHRSLRHENIVRFYGYKQQQSNYYLFLEYAAGGELFDKIEPDVGMSEDRAQHYFKQIVEGMEYLHLHGVAHRDLKPENLLVTNDDVLKICDFGLATLFRHNNIERNLTTYCGTAPYSSPEVWAKIPYRGEPVDIWSCGIILSAMLTGELPWDQPSPQNPEYLRWASGDYFSNPWRKIDNLVLALLRRILQHDPQKRAVVREIKAHPWFVKAFTQGDPNSDYKKHAISSLIHEQSDAAWINSLSQPVRLDDLVLNTEMIPLSAMGENPVQHLVHRMTRIVLTSSFNETIAHLTKLFDQLGYNWKTTAANQLTVFSQDRRRNELIFKANIFKLNDLIMVDFRLSKGDGIEFKRRFITIRDRLMYISATTNGSANGFHSTNTTSTLRAGDSNIGSRMEAMDT</sequence>
<feature type="binding site" evidence="9">
    <location>
        <position position="37"/>
    </location>
    <ligand>
        <name>ATP</name>
        <dbReference type="ChEBI" id="CHEBI:30616"/>
    </ligand>
</feature>
<dbReference type="SUPFAM" id="SSF56112">
    <property type="entry name" value="Protein kinase-like (PK-like)"/>
    <property type="match status" value="1"/>
</dbReference>
<dbReference type="GO" id="GO:0005737">
    <property type="term" value="C:cytoplasm"/>
    <property type="evidence" value="ECO:0007669"/>
    <property type="project" value="TreeGrafter"/>
</dbReference>
<name>A0A813PCX8_9BILA</name>
<evidence type="ECO:0000256" key="3">
    <source>
        <dbReference type="ARBA" id="ARBA00022679"/>
    </source>
</evidence>
<keyword evidence="6 9" id="KW-0067">ATP-binding</keyword>
<keyword evidence="5" id="KW-0418">Kinase</keyword>
<comment type="catalytic activity">
    <reaction evidence="7">
        <text>L-threonyl-[protein] + ATP = O-phospho-L-threonyl-[protein] + ADP + H(+)</text>
        <dbReference type="Rhea" id="RHEA:46608"/>
        <dbReference type="Rhea" id="RHEA-COMP:11060"/>
        <dbReference type="Rhea" id="RHEA-COMP:11605"/>
        <dbReference type="ChEBI" id="CHEBI:15378"/>
        <dbReference type="ChEBI" id="CHEBI:30013"/>
        <dbReference type="ChEBI" id="CHEBI:30616"/>
        <dbReference type="ChEBI" id="CHEBI:61977"/>
        <dbReference type="ChEBI" id="CHEBI:456216"/>
        <dbReference type="EC" id="2.7.11.1"/>
    </reaction>
</comment>
<evidence type="ECO:0000256" key="2">
    <source>
        <dbReference type="ARBA" id="ARBA00022527"/>
    </source>
</evidence>
<comment type="caution">
    <text evidence="14">The sequence shown here is derived from an EMBL/GenBank/DDBJ whole genome shotgun (WGS) entry which is preliminary data.</text>
</comment>
<dbReference type="GO" id="GO:0007095">
    <property type="term" value="P:mitotic G2 DNA damage checkpoint signaling"/>
    <property type="evidence" value="ECO:0007669"/>
    <property type="project" value="TreeGrafter"/>
</dbReference>
<dbReference type="GO" id="GO:0005524">
    <property type="term" value="F:ATP binding"/>
    <property type="evidence" value="ECO:0007669"/>
    <property type="project" value="UniProtKB-UniRule"/>
</dbReference>
<evidence type="ECO:0000313" key="14">
    <source>
        <dbReference type="EMBL" id="CAF0750979.1"/>
    </source>
</evidence>
<dbReference type="Pfam" id="PF00069">
    <property type="entry name" value="Pkinase"/>
    <property type="match status" value="1"/>
</dbReference>
<dbReference type="EC" id="2.7.11.1" evidence="1"/>
<dbReference type="PANTHER" id="PTHR43895">
    <property type="entry name" value="CALCIUM/CALMODULIN-DEPENDENT PROTEIN KINASE KINASE-RELATED"/>
    <property type="match status" value="1"/>
</dbReference>
<keyword evidence="3" id="KW-0808">Transferase</keyword>
<keyword evidence="2 10" id="KW-0723">Serine/threonine-protein kinase</keyword>
<evidence type="ECO:0000256" key="7">
    <source>
        <dbReference type="ARBA" id="ARBA00047899"/>
    </source>
</evidence>
<evidence type="ECO:0000256" key="12">
    <source>
        <dbReference type="SAM" id="SignalP"/>
    </source>
</evidence>
<dbReference type="Proteomes" id="UP000663829">
    <property type="component" value="Unassembled WGS sequence"/>
</dbReference>
<feature type="signal peptide" evidence="12">
    <location>
        <begin position="1"/>
        <end position="15"/>
    </location>
</feature>
<protein>
    <recommendedName>
        <fullName evidence="1">non-specific serine/threonine protein kinase</fullName>
        <ecNumber evidence="1">2.7.11.1</ecNumber>
    </recommendedName>
</protein>
<comment type="catalytic activity">
    <reaction evidence="8">
        <text>L-seryl-[protein] + ATP = O-phospho-L-seryl-[protein] + ADP + H(+)</text>
        <dbReference type="Rhea" id="RHEA:17989"/>
        <dbReference type="Rhea" id="RHEA-COMP:9863"/>
        <dbReference type="Rhea" id="RHEA-COMP:11604"/>
        <dbReference type="ChEBI" id="CHEBI:15378"/>
        <dbReference type="ChEBI" id="CHEBI:29999"/>
        <dbReference type="ChEBI" id="CHEBI:30616"/>
        <dbReference type="ChEBI" id="CHEBI:83421"/>
        <dbReference type="ChEBI" id="CHEBI:456216"/>
        <dbReference type="EC" id="2.7.11.1"/>
    </reaction>
</comment>
<dbReference type="Gene3D" id="1.10.510.10">
    <property type="entry name" value="Transferase(Phosphotransferase) domain 1"/>
    <property type="match status" value="1"/>
</dbReference>
<feature type="chain" id="PRO_5035596884" description="non-specific serine/threonine protein kinase" evidence="12">
    <location>
        <begin position="16"/>
        <end position="455"/>
    </location>
</feature>
<dbReference type="PROSITE" id="PS50011">
    <property type="entry name" value="PROTEIN_KINASE_DOM"/>
    <property type="match status" value="1"/>
</dbReference>
<comment type="similarity">
    <text evidence="10">Belongs to the protein kinase superfamily.</text>
</comment>
<dbReference type="Gene3D" id="3.30.310.80">
    <property type="entry name" value="Kinase associated domain 1, KA1"/>
    <property type="match status" value="1"/>
</dbReference>
<evidence type="ECO:0000256" key="11">
    <source>
        <dbReference type="SAM" id="MobiDB-lite"/>
    </source>
</evidence>
<evidence type="ECO:0000256" key="6">
    <source>
        <dbReference type="ARBA" id="ARBA00022840"/>
    </source>
</evidence>
<feature type="region of interest" description="Disordered" evidence="11">
    <location>
        <begin position="431"/>
        <end position="455"/>
    </location>
</feature>
<keyword evidence="12" id="KW-0732">Signal</keyword>